<dbReference type="RefSeq" id="WP_162122132.1">
    <property type="nucleotide sequence ID" value="NZ_CP048108.1"/>
</dbReference>
<keyword evidence="1" id="KW-0732">Signal</keyword>
<dbReference type="SUPFAM" id="SSF53955">
    <property type="entry name" value="Lysozyme-like"/>
    <property type="match status" value="1"/>
</dbReference>
<feature type="signal peptide" evidence="1">
    <location>
        <begin position="1"/>
        <end position="20"/>
    </location>
</feature>
<proteinExistence type="predicted"/>
<name>A0A6P1UYV7_9ENTR</name>
<sequence>MAYRRVLIALMLLGSGSTTAAATGETVPQGYIRVAVAHRVPPEALYSVSLTETAMAPRSIAAVVRQKTNLPEVSRPWPWTINVAGKGYRYASRLEAWRALQVFMSRYSLKRIDVGLAQVNLGWNGHHFVSTWAAFDPYTNLNAAASILRECWLRKPGSWLDAAGCYHHPAGGQAAARYKTIVKRHLVRLSGATRQPPLLPPSLLPQTVAAIAPEPGFIWTEPGSEP</sequence>
<accession>A0A6P1UYV7</accession>
<evidence type="ECO:0000313" key="3">
    <source>
        <dbReference type="Proteomes" id="UP000464389"/>
    </source>
</evidence>
<evidence type="ECO:0000313" key="2">
    <source>
        <dbReference type="EMBL" id="QHS47573.1"/>
    </source>
</evidence>
<gene>
    <name evidence="2" type="ORF">GW952_19145</name>
</gene>
<evidence type="ECO:0000256" key="1">
    <source>
        <dbReference type="SAM" id="SignalP"/>
    </source>
</evidence>
<dbReference type="EMBL" id="CP048108">
    <property type="protein sequence ID" value="QHS47573.1"/>
    <property type="molecule type" value="Genomic_DNA"/>
</dbReference>
<dbReference type="InterPro" id="IPR023346">
    <property type="entry name" value="Lysozyme-like_dom_sf"/>
</dbReference>
<feature type="chain" id="PRO_5026850379" evidence="1">
    <location>
        <begin position="21"/>
        <end position="226"/>
    </location>
</feature>
<protein>
    <submittedName>
        <fullName evidence="2">Lytic transglycosylase domain-containing protein</fullName>
    </submittedName>
</protein>
<organism evidence="2 3">
    <name type="scientific">Klebsiella michiganensis</name>
    <dbReference type="NCBI Taxonomy" id="1134687"/>
    <lineage>
        <taxon>Bacteria</taxon>
        <taxon>Pseudomonadati</taxon>
        <taxon>Pseudomonadota</taxon>
        <taxon>Gammaproteobacteria</taxon>
        <taxon>Enterobacterales</taxon>
        <taxon>Enterobacteriaceae</taxon>
        <taxon>Klebsiella/Raoultella group</taxon>
        <taxon>Klebsiella</taxon>
    </lineage>
</organism>
<dbReference type="Proteomes" id="UP000464389">
    <property type="component" value="Chromosome"/>
</dbReference>
<dbReference type="AlphaFoldDB" id="A0A6P1UYV7"/>
<reference evidence="2 3" key="1">
    <citation type="submission" date="2020-01" db="EMBL/GenBank/DDBJ databases">
        <title>Bactrocera dorsalis gut bacteria genome.</title>
        <authorList>
            <person name="Zhang H."/>
            <person name="Cai Z."/>
        </authorList>
    </citation>
    <scope>NUCLEOTIDE SEQUENCE [LARGE SCALE GENOMIC DNA]</scope>
    <source>
        <strain evidence="2 3">BD177</strain>
    </source>
</reference>